<gene>
    <name evidence="3" type="ORF">R9Z33_17850</name>
</gene>
<dbReference type="EMBL" id="CP137852">
    <property type="protein sequence ID" value="WPB83961.1"/>
    <property type="molecule type" value="Genomic_DNA"/>
</dbReference>
<name>A0ABZ0PF97_9PROT</name>
<dbReference type="Gene3D" id="1.10.443.10">
    <property type="entry name" value="Intergrase catalytic core"/>
    <property type="match status" value="1"/>
</dbReference>
<keyword evidence="4" id="KW-1185">Reference proteome</keyword>
<feature type="region of interest" description="Disordered" evidence="2">
    <location>
        <begin position="347"/>
        <end position="387"/>
    </location>
</feature>
<keyword evidence="1" id="KW-0233">DNA recombination</keyword>
<sequence length="387" mass="43591">MSERLCLKLEQWPALDRAAWELALEGDDEDLELPGARHRISRETLLSYATGYGHYLAFLARTGELVQGEMPVERATPARLNKWLLSLRERSLAPTALRQYLVNCHAALRLMAPHADLLWMRRPGGRSLKRAIPGKPKSTVAHDVADVLPHVQRLHASALVQEDSPDRRQALRDVALIGILLMRAPRVGSLVEMLMDEHIWQTSDELWNVRFPSEDTKADTPIDYPLDEECSGWLIDYLRLARAGFPYAGRSEHLWMGMKGPMTREGIQRICERRTLEWLGKPYGPHAFRKWHRSSAARRSPELAFDASQVQGNSVEVSAEHYAEANSLHAALRHARNLKAMRRQLGIKTAASARPRRGAASKSGLAAKMDGPHPAAPSPRQRRSPRP</sequence>
<evidence type="ECO:0000313" key="4">
    <source>
        <dbReference type="Proteomes" id="UP001305521"/>
    </source>
</evidence>
<evidence type="ECO:0008006" key="5">
    <source>
        <dbReference type="Google" id="ProtNLM"/>
    </source>
</evidence>
<dbReference type="RefSeq" id="WP_318647917.1">
    <property type="nucleotide sequence ID" value="NZ_CP137852.1"/>
</dbReference>
<evidence type="ECO:0000256" key="2">
    <source>
        <dbReference type="SAM" id="MobiDB-lite"/>
    </source>
</evidence>
<dbReference type="InterPro" id="IPR011010">
    <property type="entry name" value="DNA_brk_join_enz"/>
</dbReference>
<dbReference type="InterPro" id="IPR013762">
    <property type="entry name" value="Integrase-like_cat_sf"/>
</dbReference>
<dbReference type="Proteomes" id="UP001305521">
    <property type="component" value="Chromosome"/>
</dbReference>
<dbReference type="SUPFAM" id="SSF56349">
    <property type="entry name" value="DNA breaking-rejoining enzymes"/>
    <property type="match status" value="1"/>
</dbReference>
<protein>
    <recommendedName>
        <fullName evidence="5">Phage integrase family protein</fullName>
    </recommendedName>
</protein>
<evidence type="ECO:0000313" key="3">
    <source>
        <dbReference type="EMBL" id="WPB83961.1"/>
    </source>
</evidence>
<accession>A0ABZ0PF97</accession>
<organism evidence="3 4">
    <name type="scientific">Sediminicoccus rosea</name>
    <dbReference type="NCBI Taxonomy" id="1225128"/>
    <lineage>
        <taxon>Bacteria</taxon>
        <taxon>Pseudomonadati</taxon>
        <taxon>Pseudomonadota</taxon>
        <taxon>Alphaproteobacteria</taxon>
        <taxon>Acetobacterales</taxon>
        <taxon>Roseomonadaceae</taxon>
        <taxon>Sediminicoccus</taxon>
    </lineage>
</organism>
<proteinExistence type="predicted"/>
<evidence type="ECO:0000256" key="1">
    <source>
        <dbReference type="ARBA" id="ARBA00023172"/>
    </source>
</evidence>
<reference evidence="3 4" key="1">
    <citation type="submission" date="2023-11" db="EMBL/GenBank/DDBJ databases">
        <title>Arctic aerobic anoxygenic photoheterotroph Sediminicoccus rosea KRV36 adapts its photosynthesis to long days of polar summer.</title>
        <authorList>
            <person name="Tomasch J."/>
            <person name="Kopejtka K."/>
            <person name="Bily T."/>
            <person name="Gardiner A.T."/>
            <person name="Gardian Z."/>
            <person name="Shivaramu S."/>
            <person name="Koblizek M."/>
            <person name="Engelhardt F."/>
            <person name="Kaftan D."/>
        </authorList>
    </citation>
    <scope>NUCLEOTIDE SEQUENCE [LARGE SCALE GENOMIC DNA]</scope>
    <source>
        <strain evidence="3 4">R-30</strain>
    </source>
</reference>